<evidence type="ECO:0000313" key="2">
    <source>
        <dbReference type="EMBL" id="EPE26479.1"/>
    </source>
</evidence>
<evidence type="ECO:0000313" key="3">
    <source>
        <dbReference type="Proteomes" id="UP000016922"/>
    </source>
</evidence>
<sequence>MEKDSSMTEVGNIRREDSKAKLPPELRIIIWKNLVEVVPRIVCIRWVSYSHQKQVYSGAKTFESINSYVHPTSLNISPESRQVTSHCYEQILPDLEMQGIRYFEPSTRTINRRADNPPIRFNFEVDTLTFCPEVISTETHDPLPGEDEAGIEARRKDTVIKHMGPAECFEHFRKLLKVPENNLAKVQFLAIGNFSCAIHDYGGDYSVRTYKAGYISWFSVDSAFENLKRLILVVSPWIWKKLPSEFLDLSRIQNQEDVRERITRRYRLLDKTQPNCKIPEIVFVMEDDPTAPRYYKVHTRWNH</sequence>
<keyword evidence="3" id="KW-1185">Reference proteome</keyword>
<name>S3CMP3_GLAL2</name>
<gene>
    <name evidence="2" type="ORF">GLAREA_02392</name>
</gene>
<protein>
    <recommendedName>
        <fullName evidence="1">2EXR domain-containing protein</fullName>
    </recommendedName>
</protein>
<dbReference type="AlphaFoldDB" id="S3CMP3"/>
<dbReference type="Proteomes" id="UP000016922">
    <property type="component" value="Unassembled WGS sequence"/>
</dbReference>
<evidence type="ECO:0000259" key="1">
    <source>
        <dbReference type="Pfam" id="PF20150"/>
    </source>
</evidence>
<dbReference type="GeneID" id="19461449"/>
<dbReference type="KEGG" id="glz:GLAREA_02392"/>
<reference evidence="2 3" key="1">
    <citation type="journal article" date="2013" name="BMC Genomics">
        <title>Genomics-driven discovery of the pneumocandin biosynthetic gene cluster in the fungus Glarea lozoyensis.</title>
        <authorList>
            <person name="Chen L."/>
            <person name="Yue Q."/>
            <person name="Zhang X."/>
            <person name="Xiang M."/>
            <person name="Wang C."/>
            <person name="Li S."/>
            <person name="Che Y."/>
            <person name="Ortiz-Lopez F.J."/>
            <person name="Bills G.F."/>
            <person name="Liu X."/>
            <person name="An Z."/>
        </authorList>
    </citation>
    <scope>NUCLEOTIDE SEQUENCE [LARGE SCALE GENOMIC DNA]</scope>
    <source>
        <strain evidence="3">ATCC 20868 / MF5171</strain>
    </source>
</reference>
<dbReference type="HOGENOM" id="CLU_918463_0_0_1"/>
<dbReference type="InterPro" id="IPR045518">
    <property type="entry name" value="2EXR"/>
</dbReference>
<dbReference type="EMBL" id="KE145370">
    <property type="protein sequence ID" value="EPE26479.1"/>
    <property type="molecule type" value="Genomic_DNA"/>
</dbReference>
<dbReference type="Pfam" id="PF20150">
    <property type="entry name" value="2EXR"/>
    <property type="match status" value="1"/>
</dbReference>
<dbReference type="PANTHER" id="PTHR35910">
    <property type="entry name" value="2EXR DOMAIN-CONTAINING PROTEIN"/>
    <property type="match status" value="1"/>
</dbReference>
<organism evidence="2 3">
    <name type="scientific">Glarea lozoyensis (strain ATCC 20868 / MF5171)</name>
    <dbReference type="NCBI Taxonomy" id="1116229"/>
    <lineage>
        <taxon>Eukaryota</taxon>
        <taxon>Fungi</taxon>
        <taxon>Dikarya</taxon>
        <taxon>Ascomycota</taxon>
        <taxon>Pezizomycotina</taxon>
        <taxon>Leotiomycetes</taxon>
        <taxon>Helotiales</taxon>
        <taxon>Helotiaceae</taxon>
        <taxon>Glarea</taxon>
    </lineage>
</organism>
<accession>S3CMP3</accession>
<proteinExistence type="predicted"/>
<feature type="domain" description="2EXR" evidence="1">
    <location>
        <begin position="21"/>
        <end position="128"/>
    </location>
</feature>
<dbReference type="PANTHER" id="PTHR35910:SF6">
    <property type="entry name" value="2EXR DOMAIN-CONTAINING PROTEIN"/>
    <property type="match status" value="1"/>
</dbReference>
<dbReference type="RefSeq" id="XP_008085669.1">
    <property type="nucleotide sequence ID" value="XM_008087478.1"/>
</dbReference>